<reference evidence="1" key="1">
    <citation type="submission" date="2021-02" db="EMBL/GenBank/DDBJ databases">
        <title>Psilocybe cubensis genome.</title>
        <authorList>
            <person name="Mckernan K.J."/>
            <person name="Crawford S."/>
            <person name="Trippe A."/>
            <person name="Kane L.T."/>
            <person name="Mclaughlin S."/>
        </authorList>
    </citation>
    <scope>NUCLEOTIDE SEQUENCE [LARGE SCALE GENOMIC DNA]</scope>
    <source>
        <strain evidence="1">MGC-MH-2018</strain>
    </source>
</reference>
<dbReference type="AlphaFoldDB" id="A0A8H7XJR8"/>
<comment type="caution">
    <text evidence="1">The sequence shown here is derived from an EMBL/GenBank/DDBJ whole genome shotgun (WGS) entry which is preliminary data.</text>
</comment>
<dbReference type="EMBL" id="JAFIQS010000024">
    <property type="protein sequence ID" value="KAG5161847.1"/>
    <property type="molecule type" value="Genomic_DNA"/>
</dbReference>
<accession>A0A8H7XJR8</accession>
<organism evidence="1">
    <name type="scientific">Psilocybe cubensis</name>
    <name type="common">Psychedelic mushroom</name>
    <name type="synonym">Stropharia cubensis</name>
    <dbReference type="NCBI Taxonomy" id="181762"/>
    <lineage>
        <taxon>Eukaryota</taxon>
        <taxon>Fungi</taxon>
        <taxon>Dikarya</taxon>
        <taxon>Basidiomycota</taxon>
        <taxon>Agaricomycotina</taxon>
        <taxon>Agaricomycetes</taxon>
        <taxon>Agaricomycetidae</taxon>
        <taxon>Agaricales</taxon>
        <taxon>Agaricineae</taxon>
        <taxon>Strophariaceae</taxon>
        <taxon>Psilocybe</taxon>
    </lineage>
</organism>
<evidence type="ECO:0000313" key="1">
    <source>
        <dbReference type="EMBL" id="KAG5161847.1"/>
    </source>
</evidence>
<protein>
    <submittedName>
        <fullName evidence="1">Uncharacterized protein</fullName>
    </submittedName>
</protein>
<dbReference type="OrthoDB" id="2624269at2759"/>
<gene>
    <name evidence="1" type="ORF">JR316_013259</name>
</gene>
<name>A0A8H7XJR8_PSICU</name>
<sequence length="392" mass="43170">MPEEKSPKAPDKVPTIVASSSVIDVKSFIPVYDALGNLISYIENSNAHSNGRLSVTPAPMQVTQSQPTVNSVPSSAAVQGLSVSIPGIEFTTSNTWDGWPDGDLELDFTHQEYAKTGNLTFHWAFSTSGGRRNRSVHAEVWQNGHQITRKCLGIIVCLDPTCQMIIRPQARKTSRDIQCALPCHCGLERKHELCSVESVISTWKYGVHFSNHGTHTHRRPTHILHILPGQRQQFEAIVESHPKSGPLALVMGVPTLNGPGESVADITPVLLNADRVGKERRKFIKGSLSNTHEQAFASFAKFHEDHEDSLSMTLLLSFSIALRQAISIYGNQKTIYTYDGQLYGGHPKVESKAKFAGFVSGKNISLPDGYGVIYALYCLRGGTEAQERFYDI</sequence>
<proteinExistence type="predicted"/>